<protein>
    <submittedName>
        <fullName evidence="2">Glycosyltransferase</fullName>
    </submittedName>
</protein>
<evidence type="ECO:0000313" key="3">
    <source>
        <dbReference type="Proteomes" id="UP000281061"/>
    </source>
</evidence>
<dbReference type="PANTHER" id="PTHR22916">
    <property type="entry name" value="GLYCOSYLTRANSFERASE"/>
    <property type="match status" value="1"/>
</dbReference>
<evidence type="ECO:0000313" key="2">
    <source>
        <dbReference type="EMBL" id="RMW51833.1"/>
    </source>
</evidence>
<name>A0AB37RDW3_LACPE</name>
<dbReference type="Pfam" id="PF00535">
    <property type="entry name" value="Glycos_transf_2"/>
    <property type="match status" value="1"/>
</dbReference>
<dbReference type="RefSeq" id="WP_122211419.1">
    <property type="nucleotide sequence ID" value="NZ_CP104714.1"/>
</dbReference>
<dbReference type="Proteomes" id="UP000281061">
    <property type="component" value="Unassembled WGS sequence"/>
</dbReference>
<gene>
    <name evidence="2" type="ORF">D6U17_14920</name>
</gene>
<dbReference type="InterPro" id="IPR029044">
    <property type="entry name" value="Nucleotide-diphossugar_trans"/>
</dbReference>
<dbReference type="InterPro" id="IPR001173">
    <property type="entry name" value="Glyco_trans_2-like"/>
</dbReference>
<dbReference type="CDD" id="cd00761">
    <property type="entry name" value="Glyco_tranf_GTA_type"/>
    <property type="match status" value="1"/>
</dbReference>
<dbReference type="GO" id="GO:0016758">
    <property type="term" value="F:hexosyltransferase activity"/>
    <property type="evidence" value="ECO:0007669"/>
    <property type="project" value="UniProtKB-ARBA"/>
</dbReference>
<dbReference type="Gene3D" id="3.90.550.10">
    <property type="entry name" value="Spore Coat Polysaccharide Biosynthesis Protein SpsA, Chain A"/>
    <property type="match status" value="1"/>
</dbReference>
<dbReference type="AlphaFoldDB" id="A0AB37RDW3"/>
<organism evidence="2 3">
    <name type="scientific">Lactiplantibacillus pentosus</name>
    <name type="common">Lactobacillus pentosus</name>
    <dbReference type="NCBI Taxonomy" id="1589"/>
    <lineage>
        <taxon>Bacteria</taxon>
        <taxon>Bacillati</taxon>
        <taxon>Bacillota</taxon>
        <taxon>Bacilli</taxon>
        <taxon>Lactobacillales</taxon>
        <taxon>Lactobacillaceae</taxon>
        <taxon>Lactiplantibacillus</taxon>
    </lineage>
</organism>
<reference evidence="2 3" key="1">
    <citation type="submission" date="2018-10" db="EMBL/GenBank/DDBJ databases">
        <title>Genome sequences of five Lactobacillus pentosus strains isolated from brines of traditionally fermented spanish-style green table olives and differences between them.</title>
        <authorList>
            <person name="Jimenez Diaz R."/>
        </authorList>
    </citation>
    <scope>NUCLEOTIDE SEQUENCE [LARGE SCALE GENOMIC DNA]</scope>
    <source>
        <strain evidence="2 3">IG8</strain>
    </source>
</reference>
<sequence length="333" mass="37869">MRESLFISIIIPAYNVESTIGTLIVNLEMQRFPSFEIIVINDGSTDHTQEVISRLSKKYDNITSISQVNMGVSSARNTGLKSARGQYVLFLDADDNVSTQLLSVVYQKAKHGNFQDELIIFGKENIDSNGKVVSVNKIPEMESQKLTANMFTLLLDNNLLATMYNKVAKRTLIGDNLFQKLSVGEDFQFVLDILEKGPMTSFINKSLYTYELESVGSIMQKYNPDRLTNFVNQKAQMKRIISDISSSKAEELEILSDLNIDTLDRIATNIFRKQSDKSLIDQYTELSNANNEFNTSIPKIIKKYQGVKRVKMFLVVRHNILSFLILSILYKIR</sequence>
<dbReference type="PANTHER" id="PTHR22916:SF3">
    <property type="entry name" value="UDP-GLCNAC:BETAGAL BETA-1,3-N-ACETYLGLUCOSAMINYLTRANSFERASE-LIKE PROTEIN 1"/>
    <property type="match status" value="1"/>
</dbReference>
<feature type="domain" description="Glycosyltransferase 2-like" evidence="1">
    <location>
        <begin position="8"/>
        <end position="131"/>
    </location>
</feature>
<comment type="caution">
    <text evidence="2">The sequence shown here is derived from an EMBL/GenBank/DDBJ whole genome shotgun (WGS) entry which is preliminary data.</text>
</comment>
<dbReference type="SUPFAM" id="SSF53448">
    <property type="entry name" value="Nucleotide-diphospho-sugar transferases"/>
    <property type="match status" value="1"/>
</dbReference>
<proteinExistence type="predicted"/>
<accession>A0AB37RDW3</accession>
<evidence type="ECO:0000259" key="1">
    <source>
        <dbReference type="Pfam" id="PF00535"/>
    </source>
</evidence>
<dbReference type="EMBL" id="RDCL01000095">
    <property type="protein sequence ID" value="RMW51833.1"/>
    <property type="molecule type" value="Genomic_DNA"/>
</dbReference>